<evidence type="ECO:0000256" key="1">
    <source>
        <dbReference type="ARBA" id="ARBA00022723"/>
    </source>
</evidence>
<dbReference type="SUPFAM" id="SSF51445">
    <property type="entry name" value="(Trans)glycosidases"/>
    <property type="match status" value="1"/>
</dbReference>
<dbReference type="GO" id="GO:0005975">
    <property type="term" value="P:carbohydrate metabolic process"/>
    <property type="evidence" value="ECO:0007669"/>
    <property type="project" value="InterPro"/>
</dbReference>
<evidence type="ECO:0000313" key="6">
    <source>
        <dbReference type="EMBL" id="KPV50310.1"/>
    </source>
</evidence>
<protein>
    <recommendedName>
        <fullName evidence="5">Glycoside hydrolase family 42 N-terminal domain-containing protein</fullName>
    </recommendedName>
</protein>
<feature type="domain" description="Glycoside hydrolase family 42 N-terminal" evidence="5">
    <location>
        <begin position="12"/>
        <end position="339"/>
    </location>
</feature>
<dbReference type="EMBL" id="LJCR01001465">
    <property type="protein sequence ID" value="KPV50310.1"/>
    <property type="molecule type" value="Genomic_DNA"/>
</dbReference>
<evidence type="ECO:0000313" key="7">
    <source>
        <dbReference type="Proteomes" id="UP000050509"/>
    </source>
</evidence>
<evidence type="ECO:0000256" key="2">
    <source>
        <dbReference type="ARBA" id="ARBA00022801"/>
    </source>
</evidence>
<gene>
    <name evidence="6" type="ORF">SE17_27690</name>
</gene>
<feature type="non-terminal residue" evidence="6">
    <location>
        <position position="357"/>
    </location>
</feature>
<name>A0A0P9DCQ2_9CHLR</name>
<dbReference type="Pfam" id="PF02449">
    <property type="entry name" value="Glyco_hydro_42"/>
    <property type="match status" value="1"/>
</dbReference>
<sequence>MPEPFFPLGASYYPPHHEPADWPRDVANMAAAGMNCIRSAELLASWDYIEKVRGAPDWSWLDALFDESHVRGVKILLGTGSCNPPIWLLDLYPDAQIIDREGRPFPTGTVWGWACRNHPGYRAEVERYLRLLLARYKDHPALWAWQIDNEPGFPFVTRRGEENPRLHDYNPHTAAAFRAWLEAKYGNLDALNVAWRWDCTHHQYSSWAQVQPPRSMPQEWGVVTAWLDWRTFLNENMAAFIGWQHALIKEHDREHPTMTNIFAPSGRDVEMALDVWRIADQADAIGYDLYPGIIREPGGKPHLHEAPEYISMFLDIGRSSAIHAGREFWLPELESGPINGWALGPDYTTTPQDITRY</sequence>
<dbReference type="InterPro" id="IPR003476">
    <property type="entry name" value="Glyco_hydro_42"/>
</dbReference>
<dbReference type="PANTHER" id="PTHR36447:SF2">
    <property type="entry name" value="BETA-GALACTOSIDASE YESZ"/>
    <property type="match status" value="1"/>
</dbReference>
<accession>A0A0P9DCQ2</accession>
<dbReference type="GO" id="GO:0004565">
    <property type="term" value="F:beta-galactosidase activity"/>
    <property type="evidence" value="ECO:0007669"/>
    <property type="project" value="InterPro"/>
</dbReference>
<dbReference type="PANTHER" id="PTHR36447">
    <property type="entry name" value="BETA-GALACTOSIDASE GANA"/>
    <property type="match status" value="1"/>
</dbReference>
<dbReference type="GO" id="GO:0046872">
    <property type="term" value="F:metal ion binding"/>
    <property type="evidence" value="ECO:0007669"/>
    <property type="project" value="UniProtKB-KW"/>
</dbReference>
<reference evidence="6 7" key="1">
    <citation type="submission" date="2015-09" db="EMBL/GenBank/DDBJ databases">
        <title>Draft genome sequence of Kouleothrix aurantiaca JCM 19913.</title>
        <authorList>
            <person name="Hemp J."/>
        </authorList>
    </citation>
    <scope>NUCLEOTIDE SEQUENCE [LARGE SCALE GENOMIC DNA]</scope>
    <source>
        <strain evidence="6 7">COM-B</strain>
    </source>
</reference>
<dbReference type="Proteomes" id="UP000050509">
    <property type="component" value="Unassembled WGS sequence"/>
</dbReference>
<evidence type="ECO:0000256" key="4">
    <source>
        <dbReference type="ARBA" id="ARBA00023295"/>
    </source>
</evidence>
<keyword evidence="4" id="KW-0326">Glycosidase</keyword>
<comment type="caution">
    <text evidence="6">The sequence shown here is derived from an EMBL/GenBank/DDBJ whole genome shotgun (WGS) entry which is preliminary data.</text>
</comment>
<keyword evidence="7" id="KW-1185">Reference proteome</keyword>
<keyword evidence="1" id="KW-0479">Metal-binding</keyword>
<keyword evidence="3" id="KW-0862">Zinc</keyword>
<dbReference type="InterPro" id="IPR017853">
    <property type="entry name" value="GH"/>
</dbReference>
<organism evidence="6 7">
    <name type="scientific">Kouleothrix aurantiaca</name>
    <dbReference type="NCBI Taxonomy" id="186479"/>
    <lineage>
        <taxon>Bacteria</taxon>
        <taxon>Bacillati</taxon>
        <taxon>Chloroflexota</taxon>
        <taxon>Chloroflexia</taxon>
        <taxon>Chloroflexales</taxon>
        <taxon>Roseiflexineae</taxon>
        <taxon>Roseiflexaceae</taxon>
        <taxon>Kouleothrix</taxon>
    </lineage>
</organism>
<evidence type="ECO:0000259" key="5">
    <source>
        <dbReference type="Pfam" id="PF02449"/>
    </source>
</evidence>
<dbReference type="Gene3D" id="3.20.20.80">
    <property type="entry name" value="Glycosidases"/>
    <property type="match status" value="1"/>
</dbReference>
<evidence type="ECO:0000256" key="3">
    <source>
        <dbReference type="ARBA" id="ARBA00022833"/>
    </source>
</evidence>
<dbReference type="InterPro" id="IPR013529">
    <property type="entry name" value="Glyco_hydro_42_N"/>
</dbReference>
<dbReference type="AlphaFoldDB" id="A0A0P9DCQ2"/>
<proteinExistence type="predicted"/>
<keyword evidence="2" id="KW-0378">Hydrolase</keyword>
<dbReference type="GO" id="GO:0009341">
    <property type="term" value="C:beta-galactosidase complex"/>
    <property type="evidence" value="ECO:0007669"/>
    <property type="project" value="InterPro"/>
</dbReference>